<name>A0A7Z8JY31_9CELL</name>
<reference evidence="4 5" key="1">
    <citation type="submission" date="2019-05" db="EMBL/GenBank/DDBJ databases">
        <title>Genome sequence of Cellulomonas hominis strain CS1.</title>
        <authorList>
            <person name="Belmont J."/>
            <person name="Maclea K.S."/>
        </authorList>
    </citation>
    <scope>NUCLEOTIDE SEQUENCE [LARGE SCALE GENOMIC DNA]</scope>
    <source>
        <strain evidence="4 5">CS1</strain>
    </source>
</reference>
<dbReference type="EMBL" id="SZYE01000092">
    <property type="protein sequence ID" value="TKR23304.1"/>
    <property type="molecule type" value="Genomic_DNA"/>
</dbReference>
<keyword evidence="1 4" id="KW-0808">Transferase</keyword>
<dbReference type="InterPro" id="IPR000182">
    <property type="entry name" value="GNAT_dom"/>
</dbReference>
<evidence type="ECO:0000313" key="5">
    <source>
        <dbReference type="Proteomes" id="UP000308121"/>
    </source>
</evidence>
<dbReference type="InterPro" id="IPR016181">
    <property type="entry name" value="Acyl_CoA_acyltransferase"/>
</dbReference>
<dbReference type="OrthoDB" id="9803233at2"/>
<proteinExistence type="predicted"/>
<dbReference type="PANTHER" id="PTHR43877:SF5">
    <property type="entry name" value="BLL8307 PROTEIN"/>
    <property type="match status" value="1"/>
</dbReference>
<evidence type="ECO:0000256" key="2">
    <source>
        <dbReference type="ARBA" id="ARBA00023315"/>
    </source>
</evidence>
<comment type="caution">
    <text evidence="4">The sequence shown here is derived from an EMBL/GenBank/DDBJ whole genome shotgun (WGS) entry which is preliminary data.</text>
</comment>
<dbReference type="GO" id="GO:0016747">
    <property type="term" value="F:acyltransferase activity, transferring groups other than amino-acyl groups"/>
    <property type="evidence" value="ECO:0007669"/>
    <property type="project" value="InterPro"/>
</dbReference>
<evidence type="ECO:0000259" key="3">
    <source>
        <dbReference type="PROSITE" id="PS51186"/>
    </source>
</evidence>
<dbReference type="PANTHER" id="PTHR43877">
    <property type="entry name" value="AMINOALKYLPHOSPHONATE N-ACETYLTRANSFERASE-RELATED-RELATED"/>
    <property type="match status" value="1"/>
</dbReference>
<accession>A0A7Z8JY31</accession>
<feature type="domain" description="N-acetyltransferase" evidence="3">
    <location>
        <begin position="19"/>
        <end position="160"/>
    </location>
</feature>
<dbReference type="Pfam" id="PF00583">
    <property type="entry name" value="Acetyltransf_1"/>
    <property type="match status" value="1"/>
</dbReference>
<dbReference type="Gene3D" id="3.40.630.30">
    <property type="match status" value="1"/>
</dbReference>
<dbReference type="CDD" id="cd04301">
    <property type="entry name" value="NAT_SF"/>
    <property type="match status" value="1"/>
</dbReference>
<dbReference type="RefSeq" id="WP_154729896.1">
    <property type="nucleotide sequence ID" value="NZ_SZYE01000092.1"/>
</dbReference>
<dbReference type="InterPro" id="IPR050832">
    <property type="entry name" value="Bact_Acetyltransf"/>
</dbReference>
<dbReference type="AlphaFoldDB" id="A0A7Z8JY31"/>
<sequence length="166" mass="17298">MTTTPAAPPAIAPDDPRSPDVRALLTRHLELMHAQSDPEDVHALDVAALTAPHITFVSAREGDGGTLLGVGALAEIEPGHGEIKSMHTAEAARRRGVAGALLTHLVGLAVDRGYARVSLETGSDAHFAAARALYARAGFVECAPFAAYAPSAASTFLTLDLTTRMH</sequence>
<evidence type="ECO:0000256" key="1">
    <source>
        <dbReference type="ARBA" id="ARBA00022679"/>
    </source>
</evidence>
<protein>
    <submittedName>
        <fullName evidence="4">GNAT family N-acetyltransferase</fullName>
    </submittedName>
</protein>
<evidence type="ECO:0000313" key="4">
    <source>
        <dbReference type="EMBL" id="TKR23304.1"/>
    </source>
</evidence>
<dbReference type="Proteomes" id="UP000308121">
    <property type="component" value="Unassembled WGS sequence"/>
</dbReference>
<dbReference type="PROSITE" id="PS51186">
    <property type="entry name" value="GNAT"/>
    <property type="match status" value="1"/>
</dbReference>
<organism evidence="4 5">
    <name type="scientific">Cellulomonas hominis</name>
    <dbReference type="NCBI Taxonomy" id="156981"/>
    <lineage>
        <taxon>Bacteria</taxon>
        <taxon>Bacillati</taxon>
        <taxon>Actinomycetota</taxon>
        <taxon>Actinomycetes</taxon>
        <taxon>Micrococcales</taxon>
        <taxon>Cellulomonadaceae</taxon>
        <taxon>Cellulomonas</taxon>
    </lineage>
</organism>
<keyword evidence="2" id="KW-0012">Acyltransferase</keyword>
<dbReference type="SUPFAM" id="SSF55729">
    <property type="entry name" value="Acyl-CoA N-acyltransferases (Nat)"/>
    <property type="match status" value="1"/>
</dbReference>
<gene>
    <name evidence="4" type="ORF">FA014_11900</name>
</gene>